<proteinExistence type="predicted"/>
<dbReference type="Pfam" id="PF20179">
    <property type="entry name" value="MSS51_C"/>
    <property type="match status" value="1"/>
</dbReference>
<comment type="caution">
    <text evidence="3">The sequence shown here is derived from an EMBL/GenBank/DDBJ whole genome shotgun (WGS) entry which is preliminary data.</text>
</comment>
<reference evidence="3 4" key="1">
    <citation type="submission" date="2024-05" db="EMBL/GenBank/DDBJ databases">
        <authorList>
            <person name="Wallberg A."/>
        </authorList>
    </citation>
    <scope>NUCLEOTIDE SEQUENCE [LARGE SCALE GENOMIC DNA]</scope>
</reference>
<evidence type="ECO:0000313" key="4">
    <source>
        <dbReference type="Proteomes" id="UP001497623"/>
    </source>
</evidence>
<accession>A0AAV2SWE3</accession>
<sequence>MMSLCEIVRAALLIPFMLLYYAILNCMYVCKLFSQPLYKVFTYLYVIFAKTVRCIYRLLGYNSTERDLAAFVLQMSHGSPKAYLTLVMLVYSIIYVGCGECGQVSTLIFKVLHDDLLGETDAMPSPTFGEIQYILTQLSLANQSPMTRELLLSLKLEMDLKLIIGERTKSDRSLMCYLKLLLMGSSLYCPHDLQQPTFIKCKSDTAKAKIQKSTNKSRRTMIKNPKSKRVENAISYPITLLYALQMIPDLRLSHEHRPLMELNSLDVHIVTSHPVLESETWESFMYRFPKINELNIVFILQGKAFKKSPPPSFLKIKNRVVTLSVQKGYYHMYFSSPDYADPDIVVVYNTCQEMPASEKGEVHSEISYRNMTHSHDILLVLLDTSEELVKQGAKAVNAARPVKQLVLHKSNPIMGICLNEKETDPNWTEKNYFTCIRRK</sequence>
<dbReference type="InterPro" id="IPR046824">
    <property type="entry name" value="Mss51-like_C"/>
</dbReference>
<protein>
    <recommendedName>
        <fullName evidence="2">Mitochondrial splicing suppressor 51-like C-terminal domain-containing protein</fullName>
    </recommendedName>
</protein>
<dbReference type="EMBL" id="CAXKWB010144026">
    <property type="protein sequence ID" value="CAL4246252.1"/>
    <property type="molecule type" value="Genomic_DNA"/>
</dbReference>
<keyword evidence="1" id="KW-0812">Transmembrane</keyword>
<keyword evidence="1" id="KW-1133">Transmembrane helix</keyword>
<evidence type="ECO:0000259" key="2">
    <source>
        <dbReference type="Pfam" id="PF20179"/>
    </source>
</evidence>
<keyword evidence="1" id="KW-0472">Membrane</keyword>
<dbReference type="AlphaFoldDB" id="A0AAV2SWE3"/>
<feature type="transmembrane region" description="Helical" evidence="1">
    <location>
        <begin position="40"/>
        <end position="59"/>
    </location>
</feature>
<feature type="transmembrane region" description="Helical" evidence="1">
    <location>
        <begin position="80"/>
        <end position="97"/>
    </location>
</feature>
<evidence type="ECO:0000313" key="3">
    <source>
        <dbReference type="EMBL" id="CAL4246252.1"/>
    </source>
</evidence>
<keyword evidence="4" id="KW-1185">Reference proteome</keyword>
<name>A0AAV2SWE3_MEGNR</name>
<dbReference type="Proteomes" id="UP001497623">
    <property type="component" value="Unassembled WGS sequence"/>
</dbReference>
<evidence type="ECO:0000256" key="1">
    <source>
        <dbReference type="SAM" id="Phobius"/>
    </source>
</evidence>
<gene>
    <name evidence="3" type="ORF">MNOR_LOCUS41203</name>
</gene>
<feature type="domain" description="Mitochondrial splicing suppressor 51-like C-terminal" evidence="2">
    <location>
        <begin position="237"/>
        <end position="352"/>
    </location>
</feature>
<organism evidence="3 4">
    <name type="scientific">Meganyctiphanes norvegica</name>
    <name type="common">Northern krill</name>
    <name type="synonym">Thysanopoda norvegica</name>
    <dbReference type="NCBI Taxonomy" id="48144"/>
    <lineage>
        <taxon>Eukaryota</taxon>
        <taxon>Metazoa</taxon>
        <taxon>Ecdysozoa</taxon>
        <taxon>Arthropoda</taxon>
        <taxon>Crustacea</taxon>
        <taxon>Multicrustacea</taxon>
        <taxon>Malacostraca</taxon>
        <taxon>Eumalacostraca</taxon>
        <taxon>Eucarida</taxon>
        <taxon>Euphausiacea</taxon>
        <taxon>Euphausiidae</taxon>
        <taxon>Meganyctiphanes</taxon>
    </lineage>
</organism>
<feature type="transmembrane region" description="Helical" evidence="1">
    <location>
        <begin position="12"/>
        <end position="34"/>
    </location>
</feature>